<comment type="caution">
    <text evidence="1">The sequence shown here is derived from an EMBL/GenBank/DDBJ whole genome shotgun (WGS) entry which is preliminary data.</text>
</comment>
<dbReference type="Proteomes" id="UP000791440">
    <property type="component" value="Unassembled WGS sequence"/>
</dbReference>
<reference evidence="1" key="2">
    <citation type="submission" date="2020-12" db="EMBL/GenBank/DDBJ databases">
        <authorList>
            <person name="Kanost M."/>
        </authorList>
    </citation>
    <scope>NUCLEOTIDE SEQUENCE</scope>
</reference>
<reference evidence="1" key="1">
    <citation type="journal article" date="2016" name="Insect Biochem. Mol. Biol.">
        <title>Multifaceted biological insights from a draft genome sequence of the tobacco hornworm moth, Manduca sexta.</title>
        <authorList>
            <person name="Kanost M.R."/>
            <person name="Arrese E.L."/>
            <person name="Cao X."/>
            <person name="Chen Y.R."/>
            <person name="Chellapilla S."/>
            <person name="Goldsmith M.R."/>
            <person name="Grosse-Wilde E."/>
            <person name="Heckel D.G."/>
            <person name="Herndon N."/>
            <person name="Jiang H."/>
            <person name="Papanicolaou A."/>
            <person name="Qu J."/>
            <person name="Soulages J.L."/>
            <person name="Vogel H."/>
            <person name="Walters J."/>
            <person name="Waterhouse R.M."/>
            <person name="Ahn S.J."/>
            <person name="Almeida F.C."/>
            <person name="An C."/>
            <person name="Aqrawi P."/>
            <person name="Bretschneider A."/>
            <person name="Bryant W.B."/>
            <person name="Bucks S."/>
            <person name="Chao H."/>
            <person name="Chevignon G."/>
            <person name="Christen J.M."/>
            <person name="Clarke D.F."/>
            <person name="Dittmer N.T."/>
            <person name="Ferguson L.C.F."/>
            <person name="Garavelou S."/>
            <person name="Gordon K.H.J."/>
            <person name="Gunaratna R.T."/>
            <person name="Han Y."/>
            <person name="Hauser F."/>
            <person name="He Y."/>
            <person name="Heidel-Fischer H."/>
            <person name="Hirsh A."/>
            <person name="Hu Y."/>
            <person name="Jiang H."/>
            <person name="Kalra D."/>
            <person name="Klinner C."/>
            <person name="Konig C."/>
            <person name="Kovar C."/>
            <person name="Kroll A.R."/>
            <person name="Kuwar S.S."/>
            <person name="Lee S.L."/>
            <person name="Lehman R."/>
            <person name="Li K."/>
            <person name="Li Z."/>
            <person name="Liang H."/>
            <person name="Lovelace S."/>
            <person name="Lu Z."/>
            <person name="Mansfield J.H."/>
            <person name="McCulloch K.J."/>
            <person name="Mathew T."/>
            <person name="Morton B."/>
            <person name="Muzny D.M."/>
            <person name="Neunemann D."/>
            <person name="Ongeri F."/>
            <person name="Pauchet Y."/>
            <person name="Pu L.L."/>
            <person name="Pyrousis I."/>
            <person name="Rao X.J."/>
            <person name="Redding A."/>
            <person name="Roesel C."/>
            <person name="Sanchez-Gracia A."/>
            <person name="Schaack S."/>
            <person name="Shukla A."/>
            <person name="Tetreau G."/>
            <person name="Wang Y."/>
            <person name="Xiong G.H."/>
            <person name="Traut W."/>
            <person name="Walsh T.K."/>
            <person name="Worley K.C."/>
            <person name="Wu D."/>
            <person name="Wu W."/>
            <person name="Wu Y.Q."/>
            <person name="Zhang X."/>
            <person name="Zou Z."/>
            <person name="Zucker H."/>
            <person name="Briscoe A.D."/>
            <person name="Burmester T."/>
            <person name="Clem R.J."/>
            <person name="Feyereisen R."/>
            <person name="Grimmelikhuijzen C.J.P."/>
            <person name="Hamodrakas S.J."/>
            <person name="Hansson B.S."/>
            <person name="Huguet E."/>
            <person name="Jermiin L.S."/>
            <person name="Lan Q."/>
            <person name="Lehman H.K."/>
            <person name="Lorenzen M."/>
            <person name="Merzendorfer H."/>
            <person name="Michalopoulos I."/>
            <person name="Morton D.B."/>
            <person name="Muthukrishnan S."/>
            <person name="Oakeshott J.G."/>
            <person name="Palmer W."/>
            <person name="Park Y."/>
            <person name="Passarelli A.L."/>
            <person name="Rozas J."/>
            <person name="Schwartz L.M."/>
            <person name="Smith W."/>
            <person name="Southgate A."/>
            <person name="Vilcinskas A."/>
            <person name="Vogt R."/>
            <person name="Wang P."/>
            <person name="Werren J."/>
            <person name="Yu X.Q."/>
            <person name="Zhou J.J."/>
            <person name="Brown S.J."/>
            <person name="Scherer S.E."/>
            <person name="Richards S."/>
            <person name="Blissard G.W."/>
        </authorList>
    </citation>
    <scope>NUCLEOTIDE SEQUENCE</scope>
</reference>
<dbReference type="AlphaFoldDB" id="A0A921ZXC9"/>
<organism evidence="1 2">
    <name type="scientific">Manduca sexta</name>
    <name type="common">Tobacco hawkmoth</name>
    <name type="synonym">Tobacco hornworm</name>
    <dbReference type="NCBI Taxonomy" id="7130"/>
    <lineage>
        <taxon>Eukaryota</taxon>
        <taxon>Metazoa</taxon>
        <taxon>Ecdysozoa</taxon>
        <taxon>Arthropoda</taxon>
        <taxon>Hexapoda</taxon>
        <taxon>Insecta</taxon>
        <taxon>Pterygota</taxon>
        <taxon>Neoptera</taxon>
        <taxon>Endopterygota</taxon>
        <taxon>Lepidoptera</taxon>
        <taxon>Glossata</taxon>
        <taxon>Ditrysia</taxon>
        <taxon>Bombycoidea</taxon>
        <taxon>Sphingidae</taxon>
        <taxon>Sphinginae</taxon>
        <taxon>Sphingini</taxon>
        <taxon>Manduca</taxon>
    </lineage>
</organism>
<keyword evidence="2" id="KW-1185">Reference proteome</keyword>
<proteinExistence type="predicted"/>
<sequence length="120" mass="13646">MNIDRSKEGHSSKREELLVEPHEQLVQWRHLCFNAQLQRVDAPARAHHERIARVHVGREARAHSDAARPSIRASSTGGASAHNPPCCIYFHVYLYIKLKFSTQCGLIYNTNLKSRTISVC</sequence>
<name>A0A921ZXC9_MANSE</name>
<protein>
    <submittedName>
        <fullName evidence="1">Uncharacterized protein</fullName>
    </submittedName>
</protein>
<gene>
    <name evidence="1" type="ORF">O3G_MSEX015150</name>
</gene>
<evidence type="ECO:0000313" key="2">
    <source>
        <dbReference type="Proteomes" id="UP000791440"/>
    </source>
</evidence>
<evidence type="ECO:0000313" key="1">
    <source>
        <dbReference type="EMBL" id="KAG6465429.1"/>
    </source>
</evidence>
<dbReference type="EMBL" id="JH669517">
    <property type="protein sequence ID" value="KAG6465429.1"/>
    <property type="molecule type" value="Genomic_DNA"/>
</dbReference>
<accession>A0A921ZXC9</accession>